<dbReference type="InterPro" id="IPR018357">
    <property type="entry name" value="Hexapep_transf_CS"/>
</dbReference>
<dbReference type="SUPFAM" id="SSF51161">
    <property type="entry name" value="Trimeric LpxA-like enzymes"/>
    <property type="match status" value="1"/>
</dbReference>
<dbReference type="GO" id="GO:0008811">
    <property type="term" value="F:chloramphenicol O-acetyltransferase activity"/>
    <property type="evidence" value="ECO:0007669"/>
    <property type="project" value="UniProtKB-EC"/>
</dbReference>
<evidence type="ECO:0000256" key="3">
    <source>
        <dbReference type="ARBA" id="ARBA00022737"/>
    </source>
</evidence>
<dbReference type="InterPro" id="IPR011004">
    <property type="entry name" value="Trimer_LpxA-like_sf"/>
</dbReference>
<dbReference type="PANTHER" id="PTHR43300">
    <property type="entry name" value="ACETYLTRANSFERASE"/>
    <property type="match status" value="1"/>
</dbReference>
<comment type="caution">
    <text evidence="5">The sequence shown here is derived from an EMBL/GenBank/DDBJ whole genome shotgun (WGS) entry which is preliminary data.</text>
</comment>
<dbReference type="PROSITE" id="PS00101">
    <property type="entry name" value="HEXAPEP_TRANSFERASES"/>
    <property type="match status" value="1"/>
</dbReference>
<keyword evidence="2 5" id="KW-0808">Transferase</keyword>
<dbReference type="EMBL" id="AFOC01000161">
    <property type="protein sequence ID" value="EGV49787.1"/>
    <property type="molecule type" value="Genomic_DNA"/>
</dbReference>
<dbReference type="EC" id="2.3.1.28" evidence="5"/>
<dbReference type="AlphaFoldDB" id="G2DHW5"/>
<gene>
    <name evidence="5" type="primary">catB</name>
    <name evidence="5" type="ORF">Rifp1Sym_gd00010</name>
</gene>
<organism evidence="5 6">
    <name type="scientific">endosymbiont of Riftia pachyptila</name>
    <name type="common">vent Ph05</name>
    <dbReference type="NCBI Taxonomy" id="1048808"/>
    <lineage>
        <taxon>Bacteria</taxon>
        <taxon>Pseudomonadati</taxon>
        <taxon>Pseudomonadota</taxon>
        <taxon>Gammaproteobacteria</taxon>
        <taxon>sulfur-oxidizing symbionts</taxon>
    </lineage>
</organism>
<dbReference type="Gene3D" id="2.160.10.10">
    <property type="entry name" value="Hexapeptide repeat proteins"/>
    <property type="match status" value="1"/>
</dbReference>
<proteinExistence type="inferred from homology"/>
<accession>G2DHW5</accession>
<dbReference type="CDD" id="cd03349">
    <property type="entry name" value="LbH_XAT"/>
    <property type="match status" value="1"/>
</dbReference>
<evidence type="ECO:0000313" key="6">
    <source>
        <dbReference type="Proteomes" id="UP000004491"/>
    </source>
</evidence>
<keyword evidence="3" id="KW-0677">Repeat</keyword>
<evidence type="ECO:0000256" key="1">
    <source>
        <dbReference type="ARBA" id="ARBA00007274"/>
    </source>
</evidence>
<keyword evidence="6" id="KW-1185">Reference proteome</keyword>
<evidence type="ECO:0000313" key="5">
    <source>
        <dbReference type="EMBL" id="EGV49787.1"/>
    </source>
</evidence>
<reference evidence="5" key="1">
    <citation type="journal article" date="2011" name="ISME J.">
        <title>The endosymbionts of the deep-sea tubeworms Riftia pachyptila and Tevnia jerichonana share an identical physiology as revealed by proteogenomic analyses.</title>
        <authorList>
            <person name="Gardebrecht A."/>
            <person name="Markert S."/>
            <person name="Felbeck H."/>
            <person name="Thuermer A."/>
            <person name="Albrecht D."/>
            <person name="Wollherr A."/>
            <person name="Kabisch J."/>
            <person name="Lehmann R."/>
            <person name="Daniel R."/>
            <person name="Liesegang H."/>
            <person name="Hecker M."/>
            <person name="Sievert S.M."/>
            <person name="Schweder T."/>
        </authorList>
    </citation>
    <scope>NUCLEOTIDE SEQUENCE [LARGE SCALE GENOMIC DNA]</scope>
</reference>
<evidence type="ECO:0000256" key="2">
    <source>
        <dbReference type="ARBA" id="ARBA00022679"/>
    </source>
</evidence>
<dbReference type="Pfam" id="PF00132">
    <property type="entry name" value="Hexapep"/>
    <property type="match status" value="1"/>
</dbReference>
<dbReference type="PANTHER" id="PTHR43300:SF11">
    <property type="entry name" value="ACETYLTRANSFERASE RV3034C-RELATED"/>
    <property type="match status" value="1"/>
</dbReference>
<comment type="similarity">
    <text evidence="1">Belongs to the transferase hexapeptide repeat family.</text>
</comment>
<protein>
    <submittedName>
        <fullName evidence="5">Chloramphenicol acetyltransferase</fullName>
        <ecNumber evidence="5">2.3.1.28</ecNumber>
    </submittedName>
</protein>
<evidence type="ECO:0000256" key="4">
    <source>
        <dbReference type="ARBA" id="ARBA00023315"/>
    </source>
</evidence>
<dbReference type="Proteomes" id="UP000004491">
    <property type="component" value="Unassembled WGS sequence"/>
</dbReference>
<dbReference type="InterPro" id="IPR001451">
    <property type="entry name" value="Hexapep"/>
</dbReference>
<keyword evidence="4 5" id="KW-0012">Acyltransferase</keyword>
<name>G2DHW5_9GAMM</name>
<sequence>MNQFRCQKSRELISKMESICNIPTLVASDRRVTVGRFTYGEPRLMLWDEDERIEIGSFCSIADNVTIFAGGEHNSAWVTTYPLRIALGDELAGKDGHPASKGPTTIGHDVWIGFGATILSGVTIGNGAIIGACSVVVKDVPPYQIVAGNPAGIIRQRFNDEHIKKLCDIQWWNWPLSRIKKYAHLLCGPDVNSFIQKIQLNDF</sequence>
<dbReference type="InterPro" id="IPR050179">
    <property type="entry name" value="Trans_hexapeptide_repeat"/>
</dbReference>